<feature type="domain" description="Apple" evidence="2">
    <location>
        <begin position="438"/>
        <end position="519"/>
    </location>
</feature>
<keyword evidence="1" id="KW-1133">Transmembrane helix</keyword>
<dbReference type="SUPFAM" id="SSF57414">
    <property type="entry name" value="Hairpin loop containing domain-like"/>
    <property type="match status" value="3"/>
</dbReference>
<evidence type="ECO:0000313" key="4">
    <source>
        <dbReference type="Proteomes" id="UP000749559"/>
    </source>
</evidence>
<dbReference type="OrthoDB" id="10009301at2759"/>
<dbReference type="PANTHER" id="PTHR36902">
    <property type="entry name" value="ENRICHED IN SURFACE-LABELED PROTEOME PROTEIN 9"/>
    <property type="match status" value="1"/>
</dbReference>
<feature type="domain" description="Apple" evidence="2">
    <location>
        <begin position="523"/>
        <end position="609"/>
    </location>
</feature>
<protein>
    <recommendedName>
        <fullName evidence="2">Apple domain-containing protein</fullName>
    </recommendedName>
</protein>
<organism evidence="3 4">
    <name type="scientific">Owenia fusiformis</name>
    <name type="common">Polychaete worm</name>
    <dbReference type="NCBI Taxonomy" id="6347"/>
    <lineage>
        <taxon>Eukaryota</taxon>
        <taxon>Metazoa</taxon>
        <taxon>Spiralia</taxon>
        <taxon>Lophotrochozoa</taxon>
        <taxon>Annelida</taxon>
        <taxon>Polychaeta</taxon>
        <taxon>Sedentaria</taxon>
        <taxon>Canalipalpata</taxon>
        <taxon>Sabellida</taxon>
        <taxon>Oweniida</taxon>
        <taxon>Oweniidae</taxon>
        <taxon>Owenia</taxon>
    </lineage>
</organism>
<dbReference type="CDD" id="cd01099">
    <property type="entry name" value="PAN_AP_HGF"/>
    <property type="match status" value="1"/>
</dbReference>
<dbReference type="SMART" id="SM00473">
    <property type="entry name" value="PAN_AP"/>
    <property type="match status" value="3"/>
</dbReference>
<dbReference type="InterPro" id="IPR003609">
    <property type="entry name" value="Pan_app"/>
</dbReference>
<keyword evidence="1" id="KW-0812">Transmembrane</keyword>
<sequence>MEAIRTSQEKNNNMILLLTIAGLIVGSYGNRMVEDLSKHFCTNMELIDHGNKEVHNSRVCFDRARRLGLMMRNIKGKGPTKEILDFNTGIIHSLHENTGRCDYSYRNPVGQSMVVELNDKHMIDADLLFNINNKYEQQSDAVVRDGKVPSDVYKLTSTALQGFTVTWYLSKNDWTFSKTHFENSTYQQPLKLVTAAPDGTWSIETNYWNHDGNRPALSNFDLAKCYQSDDANNDNKTDFQIIFLADNATTDASFEELLYIDDVTDAVVEAIHNATGIPLLRFSQTTSRVEASDRKIYLTSTLLPSPPSTRLRLISRNEAWRKISNAVFAGNLKVILNEMTLTASDLRKDILRSDVRGHLVNDVYMGKFGKDVSQMVFVDPLKVIKGIPIQECAKRCIMNLEFNCESFNYCPSVGDCLLSNLHSPVSEKTGSFKNHSFCDHYTRAYSKSHFSNIPGKVIQLKNDKIIHQHSVDSCAKVCLDETDFKCQSFDFCISSGICMLSRLHMTDEEATVLPINNTCAHWSRSLLGQFKPYQDKSIRSGVTLSIGGVSKEACAKTCLEETEFVCKSFDYCMDETKVSVCNFRMYSPVDLVSSDLADNPECIIYERKSAPQSGTLPKFYNPGTVAGLSIGMMVLGLLLGIVIMYAVQRYRSKNTGGWGLQMFKNEETK</sequence>
<comment type="caution">
    <text evidence="3">The sequence shown here is derived from an EMBL/GenBank/DDBJ whole genome shotgun (WGS) entry which is preliminary data.</text>
</comment>
<dbReference type="AlphaFoldDB" id="A0A8S4N5M4"/>
<evidence type="ECO:0000256" key="1">
    <source>
        <dbReference type="SAM" id="Phobius"/>
    </source>
</evidence>
<keyword evidence="4" id="KW-1185">Reference proteome</keyword>
<dbReference type="Pfam" id="PF00024">
    <property type="entry name" value="PAN_1"/>
    <property type="match status" value="1"/>
</dbReference>
<name>A0A8S4N5M4_OWEFU</name>
<dbReference type="EMBL" id="CAIIXF020000001">
    <property type="protein sequence ID" value="CAH1776287.1"/>
    <property type="molecule type" value="Genomic_DNA"/>
</dbReference>
<dbReference type="Proteomes" id="UP000749559">
    <property type="component" value="Unassembled WGS sequence"/>
</dbReference>
<accession>A0A8S4N5M4</accession>
<dbReference type="Gene3D" id="3.50.4.10">
    <property type="entry name" value="Hepatocyte Growth Factor"/>
    <property type="match status" value="3"/>
</dbReference>
<evidence type="ECO:0000313" key="3">
    <source>
        <dbReference type="EMBL" id="CAH1776287.1"/>
    </source>
</evidence>
<dbReference type="Pfam" id="PF25898">
    <property type="entry name" value="LolA_2nd_metazoa"/>
    <property type="match status" value="1"/>
</dbReference>
<gene>
    <name evidence="3" type="ORF">OFUS_LOCUS3476</name>
</gene>
<feature type="transmembrane region" description="Helical" evidence="1">
    <location>
        <begin position="625"/>
        <end position="647"/>
    </location>
</feature>
<dbReference type="InterPro" id="IPR058831">
    <property type="entry name" value="LolA-like_dom_2nd"/>
</dbReference>
<proteinExistence type="predicted"/>
<keyword evidence="1" id="KW-0472">Membrane</keyword>
<evidence type="ECO:0000259" key="2">
    <source>
        <dbReference type="PROSITE" id="PS50948"/>
    </source>
</evidence>
<dbReference type="PROSITE" id="PS50948">
    <property type="entry name" value="PAN"/>
    <property type="match status" value="2"/>
</dbReference>
<reference evidence="3" key="1">
    <citation type="submission" date="2022-03" db="EMBL/GenBank/DDBJ databases">
        <authorList>
            <person name="Martin C."/>
        </authorList>
    </citation>
    <scope>NUCLEOTIDE SEQUENCE</scope>
</reference>
<dbReference type="PANTHER" id="PTHR36902:SF1">
    <property type="entry name" value="ENRICHED IN SURFACE-LABELED PROTEOME PROTEIN 9"/>
    <property type="match status" value="1"/>
</dbReference>